<sequence>MRSNTMITSRNDVTEMIIAAKVSKGLKWEDVAAKVGLSKEWVTAACLGQMALSAEQAATVAEIFGLDEEAAKWLQEVPYKGCLPTAVPTDPLIYRLYEVISVYGTTMKALIHEEFGDGIMSAIDFSMDIQREADPKGDRVNIVMSGKFLPYKSY</sequence>
<dbReference type="SUPFAM" id="SSF55234">
    <property type="entry name" value="Cyanase C-terminal domain"/>
    <property type="match status" value="1"/>
</dbReference>
<dbReference type="EC" id="4.2.1.104" evidence="3"/>
<proteinExistence type="inferred from homology"/>
<reference evidence="5 6" key="1">
    <citation type="journal article" date="2022" name="Res Sq">
        <title>Evolution of multicellular longitudinally dividing oral cavity symbionts (Neisseriaceae).</title>
        <authorList>
            <person name="Nyongesa S."/>
            <person name="Weber P."/>
            <person name="Bernet E."/>
            <person name="Pullido F."/>
            <person name="Nieckarz M."/>
            <person name="Delaby M."/>
            <person name="Nieves C."/>
            <person name="Viehboeck T."/>
            <person name="Krause N."/>
            <person name="Rivera-Millot A."/>
            <person name="Nakamura A."/>
            <person name="Vischer N."/>
            <person name="VanNieuwenhze M."/>
            <person name="Brun Y."/>
            <person name="Cava F."/>
            <person name="Bulgheresi S."/>
            <person name="Veyrier F."/>
        </authorList>
    </citation>
    <scope>NUCLEOTIDE SEQUENCE [LARGE SCALE GENOMIC DNA]</scope>
    <source>
        <strain evidence="5 6">CCUG 63373m</strain>
    </source>
</reference>
<dbReference type="NCBIfam" id="NF002773">
    <property type="entry name" value="PRK02866.1"/>
    <property type="match status" value="1"/>
</dbReference>
<dbReference type="Pfam" id="PF02560">
    <property type="entry name" value="Cyanate_lyase"/>
    <property type="match status" value="1"/>
</dbReference>
<feature type="active site" evidence="3">
    <location>
        <position position="95"/>
    </location>
</feature>
<feature type="active site" evidence="3">
    <location>
        <position position="121"/>
    </location>
</feature>
<protein>
    <recommendedName>
        <fullName evidence="3">Cyanate hydratase</fullName>
        <shortName evidence="3">Cyanase</shortName>
        <ecNumber evidence="3">4.2.1.104</ecNumber>
    </recommendedName>
    <alternativeName>
        <fullName evidence="3">Cyanate hydrolase</fullName>
    </alternativeName>
    <alternativeName>
        <fullName evidence="3">Cyanate lyase</fullName>
    </alternativeName>
</protein>
<dbReference type="RefSeq" id="WP_244785171.1">
    <property type="nucleotide sequence ID" value="NZ_CP091508.1"/>
</dbReference>
<dbReference type="InterPro" id="IPR003712">
    <property type="entry name" value="Cyanate_lyase_C"/>
</dbReference>
<dbReference type="Gene3D" id="1.10.260.40">
    <property type="entry name" value="lambda repressor-like DNA-binding domains"/>
    <property type="match status" value="1"/>
</dbReference>
<accession>A0ABY4DV69</accession>
<dbReference type="GO" id="GO:0008824">
    <property type="term" value="F:cyanate hydratase activity"/>
    <property type="evidence" value="ECO:0007669"/>
    <property type="project" value="UniProtKB-EC"/>
</dbReference>
<dbReference type="PANTHER" id="PTHR34186">
    <property type="entry name" value="CYANATE HYDRATASE"/>
    <property type="match status" value="1"/>
</dbReference>
<gene>
    <name evidence="3 5" type="primary">cynS</name>
    <name evidence="5" type="ORF">LVJ83_00035</name>
</gene>
<keyword evidence="2 3" id="KW-0456">Lyase</keyword>
<dbReference type="SUPFAM" id="SSF47413">
    <property type="entry name" value="lambda repressor-like DNA-binding domains"/>
    <property type="match status" value="1"/>
</dbReference>
<dbReference type="PRINTS" id="PR01693">
    <property type="entry name" value="CYANASE"/>
</dbReference>
<evidence type="ECO:0000313" key="5">
    <source>
        <dbReference type="EMBL" id="UOO81909.1"/>
    </source>
</evidence>
<organism evidence="5 6">
    <name type="scientific">Uruburuella testudinis</name>
    <dbReference type="NCBI Taxonomy" id="1282863"/>
    <lineage>
        <taxon>Bacteria</taxon>
        <taxon>Pseudomonadati</taxon>
        <taxon>Pseudomonadota</taxon>
        <taxon>Betaproteobacteria</taxon>
        <taxon>Neisseriales</taxon>
        <taxon>Neisseriaceae</taxon>
        <taxon>Uruburuella</taxon>
    </lineage>
</organism>
<dbReference type="InterPro" id="IPR008076">
    <property type="entry name" value="Cyanase"/>
</dbReference>
<dbReference type="HAMAP" id="MF_00535">
    <property type="entry name" value="Cyanate_hydrat"/>
    <property type="match status" value="1"/>
</dbReference>
<evidence type="ECO:0000259" key="4">
    <source>
        <dbReference type="SMART" id="SM01116"/>
    </source>
</evidence>
<dbReference type="CDD" id="cd00559">
    <property type="entry name" value="Cyanase_C"/>
    <property type="match status" value="1"/>
</dbReference>
<dbReference type="PIRSF" id="PIRSF001263">
    <property type="entry name" value="Cyanate_hydratas"/>
    <property type="match status" value="1"/>
</dbReference>
<dbReference type="InterPro" id="IPR048564">
    <property type="entry name" value="CYNS_N"/>
</dbReference>
<evidence type="ECO:0000256" key="2">
    <source>
        <dbReference type="ARBA" id="ARBA00023239"/>
    </source>
</evidence>
<dbReference type="SMART" id="SM01116">
    <property type="entry name" value="Cyanate_lyase"/>
    <property type="match status" value="1"/>
</dbReference>
<dbReference type="Gene3D" id="3.30.1160.10">
    <property type="entry name" value="Cyanate lyase, C-terminal domain"/>
    <property type="match status" value="1"/>
</dbReference>
<comment type="catalytic activity">
    <reaction evidence="3">
        <text>cyanate + hydrogencarbonate + 3 H(+) = NH4(+) + 2 CO2</text>
        <dbReference type="Rhea" id="RHEA:11120"/>
        <dbReference type="ChEBI" id="CHEBI:15378"/>
        <dbReference type="ChEBI" id="CHEBI:16526"/>
        <dbReference type="ChEBI" id="CHEBI:17544"/>
        <dbReference type="ChEBI" id="CHEBI:28938"/>
        <dbReference type="ChEBI" id="CHEBI:29195"/>
        <dbReference type="EC" id="4.2.1.104"/>
    </reaction>
</comment>
<comment type="similarity">
    <text evidence="3">Belongs to the cyanase family.</text>
</comment>
<evidence type="ECO:0000256" key="3">
    <source>
        <dbReference type="HAMAP-Rule" id="MF_00535"/>
    </source>
</evidence>
<dbReference type="PANTHER" id="PTHR34186:SF2">
    <property type="entry name" value="CYANATE HYDRATASE"/>
    <property type="match status" value="1"/>
</dbReference>
<dbReference type="Pfam" id="PF21291">
    <property type="entry name" value="CYNS_N"/>
    <property type="match status" value="1"/>
</dbReference>
<feature type="domain" description="Cyanate lyase C-terminal" evidence="4">
    <location>
        <begin position="82"/>
        <end position="154"/>
    </location>
</feature>
<dbReference type="Proteomes" id="UP000829817">
    <property type="component" value="Chromosome"/>
</dbReference>
<dbReference type="EMBL" id="CP091508">
    <property type="protein sequence ID" value="UOO81909.1"/>
    <property type="molecule type" value="Genomic_DNA"/>
</dbReference>
<dbReference type="InterPro" id="IPR036581">
    <property type="entry name" value="Cyanate_lyase_C_sf"/>
</dbReference>
<comment type="function">
    <text evidence="1 3">Catalyzes the reaction of cyanate with bicarbonate to produce ammonia and carbon dioxide.</text>
</comment>
<dbReference type="NCBIfam" id="TIGR00673">
    <property type="entry name" value="cynS"/>
    <property type="match status" value="1"/>
</dbReference>
<evidence type="ECO:0000256" key="1">
    <source>
        <dbReference type="ARBA" id="ARBA00003561"/>
    </source>
</evidence>
<evidence type="ECO:0000313" key="6">
    <source>
        <dbReference type="Proteomes" id="UP000829817"/>
    </source>
</evidence>
<feature type="active site" evidence="3">
    <location>
        <position position="98"/>
    </location>
</feature>
<dbReference type="InterPro" id="IPR010982">
    <property type="entry name" value="Lambda_DNA-bd_dom_sf"/>
</dbReference>
<keyword evidence="6" id="KW-1185">Reference proteome</keyword>
<name>A0ABY4DV69_9NEIS</name>